<dbReference type="GO" id="GO:0046872">
    <property type="term" value="F:metal ion binding"/>
    <property type="evidence" value="ECO:0007669"/>
    <property type="project" value="UniProtKB-KW"/>
</dbReference>
<evidence type="ECO:0000256" key="1">
    <source>
        <dbReference type="ARBA" id="ARBA00022723"/>
    </source>
</evidence>
<evidence type="ECO:0000256" key="2">
    <source>
        <dbReference type="ARBA" id="ARBA00023002"/>
    </source>
</evidence>
<evidence type="ECO:0000259" key="5">
    <source>
        <dbReference type="Pfam" id="PF14226"/>
    </source>
</evidence>
<proteinExistence type="predicted"/>
<gene>
    <name evidence="6" type="primary">D4H_1</name>
    <name evidence="6" type="ORF">CFP56_040293</name>
</gene>
<organism evidence="6 7">
    <name type="scientific">Quercus suber</name>
    <name type="common">Cork oak</name>
    <dbReference type="NCBI Taxonomy" id="58331"/>
    <lineage>
        <taxon>Eukaryota</taxon>
        <taxon>Viridiplantae</taxon>
        <taxon>Streptophyta</taxon>
        <taxon>Embryophyta</taxon>
        <taxon>Tracheophyta</taxon>
        <taxon>Spermatophyta</taxon>
        <taxon>Magnoliopsida</taxon>
        <taxon>eudicotyledons</taxon>
        <taxon>Gunneridae</taxon>
        <taxon>Pentapetalae</taxon>
        <taxon>rosids</taxon>
        <taxon>fabids</taxon>
        <taxon>Fagales</taxon>
        <taxon>Fagaceae</taxon>
        <taxon>Quercus</taxon>
    </lineage>
</organism>
<protein>
    <submittedName>
        <fullName evidence="6">Deacetoxyvindoline 4-hydroxylase</fullName>
    </submittedName>
</protein>
<comment type="caution">
    <text evidence="6">The sequence shown here is derived from an EMBL/GenBank/DDBJ whole genome shotgun (WGS) entry which is preliminary data.</text>
</comment>
<dbReference type="EMBL" id="PKMF04000080">
    <property type="protein sequence ID" value="KAK7852088.1"/>
    <property type="molecule type" value="Genomic_DNA"/>
</dbReference>
<dbReference type="Pfam" id="PF14226">
    <property type="entry name" value="DIOX_N"/>
    <property type="match status" value="2"/>
</dbReference>
<feature type="domain" description="Non-haem dioxygenase N-terminal" evidence="5">
    <location>
        <begin position="277"/>
        <end position="376"/>
    </location>
</feature>
<dbReference type="SUPFAM" id="SSF51197">
    <property type="entry name" value="Clavaminate synthase-like"/>
    <property type="match status" value="2"/>
</dbReference>
<sequence>MPVASSREEGVKPSRMRAGINGAYSNHRPRRLARMSRRLAVSREWNWEVRGQKEERGRLSVVLELKVRTNTNSARVNPPPYSSDKQVVEEIKRVSETLGLFQIVNYGISEDVMDDMIKGIRRFHEQPTEVKREYYSHDATKNITYMSNFHLYKAKAANWRDSLSFAMAPLISNDKFKSAIQRVLANQVGPRISVACFFSTHLQPVNQLYGPIKELLSDENPPLYWETLKELKAFDDTKAGVKGLVDSGIVKIPPIFVIPTDELSCEKSYSGSTHLQVPLIDLKDIHEGGVQRKQVVEEIQHASETWGLFQIVNHGIPEDVMDNMIKGIRRFHEQPTEVKREYYSRDVPKNVNFLSNYHLYKAKFANWRDTLDIVISYSQQVKRLGLTLLELLSEGLGLRSNQLAEMECAAGHVLLISNDKFISATHRVLANQVGPRISVACFFSNHMQKQMQPVNRLYGPIKELLSDDNPPLYRETTEKEYAFCYVSKGLGNSALDHFKL</sequence>
<accession>A0AAW0LNM2</accession>
<name>A0AAW0LNM2_QUESU</name>
<evidence type="ECO:0000313" key="6">
    <source>
        <dbReference type="EMBL" id="KAK7852088.1"/>
    </source>
</evidence>
<dbReference type="InterPro" id="IPR027443">
    <property type="entry name" value="IPNS-like_sf"/>
</dbReference>
<feature type="compositionally biased region" description="Basic and acidic residues" evidence="4">
    <location>
        <begin position="1"/>
        <end position="12"/>
    </location>
</feature>
<dbReference type="PANTHER" id="PTHR10209:SF776">
    <property type="entry name" value="2OG-FE(II) OXYGENASE FAMILY OXIDOREDUCTASE"/>
    <property type="match status" value="1"/>
</dbReference>
<dbReference type="Gene3D" id="2.60.120.330">
    <property type="entry name" value="B-lactam Antibiotic, Isopenicillin N Synthase, Chain"/>
    <property type="match status" value="4"/>
</dbReference>
<keyword evidence="7" id="KW-1185">Reference proteome</keyword>
<feature type="domain" description="Non-haem dioxygenase N-terminal" evidence="5">
    <location>
        <begin position="82"/>
        <end position="169"/>
    </location>
</feature>
<keyword evidence="2" id="KW-0560">Oxidoreductase</keyword>
<reference evidence="6 7" key="1">
    <citation type="journal article" date="2018" name="Sci. Data">
        <title>The draft genome sequence of cork oak.</title>
        <authorList>
            <person name="Ramos A.M."/>
            <person name="Usie A."/>
            <person name="Barbosa P."/>
            <person name="Barros P.M."/>
            <person name="Capote T."/>
            <person name="Chaves I."/>
            <person name="Simoes F."/>
            <person name="Abreu I."/>
            <person name="Carrasquinho I."/>
            <person name="Faro C."/>
            <person name="Guimaraes J.B."/>
            <person name="Mendonca D."/>
            <person name="Nobrega F."/>
            <person name="Rodrigues L."/>
            <person name="Saibo N.J.M."/>
            <person name="Varela M.C."/>
            <person name="Egas C."/>
            <person name="Matos J."/>
            <person name="Miguel C.M."/>
            <person name="Oliveira M.M."/>
            <person name="Ricardo C.P."/>
            <person name="Goncalves S."/>
        </authorList>
    </citation>
    <scope>NUCLEOTIDE SEQUENCE [LARGE SCALE GENOMIC DNA]</scope>
    <source>
        <strain evidence="7">cv. HL8</strain>
    </source>
</reference>
<dbReference type="GO" id="GO:0016491">
    <property type="term" value="F:oxidoreductase activity"/>
    <property type="evidence" value="ECO:0007669"/>
    <property type="project" value="UniProtKB-KW"/>
</dbReference>
<feature type="region of interest" description="Disordered" evidence="4">
    <location>
        <begin position="1"/>
        <end position="22"/>
    </location>
</feature>
<evidence type="ECO:0000256" key="4">
    <source>
        <dbReference type="SAM" id="MobiDB-lite"/>
    </source>
</evidence>
<dbReference type="InterPro" id="IPR026992">
    <property type="entry name" value="DIOX_N"/>
</dbReference>
<evidence type="ECO:0000256" key="3">
    <source>
        <dbReference type="ARBA" id="ARBA00023004"/>
    </source>
</evidence>
<keyword evidence="3" id="KW-0408">Iron</keyword>
<keyword evidence="1" id="KW-0479">Metal-binding</keyword>
<evidence type="ECO:0000313" key="7">
    <source>
        <dbReference type="Proteomes" id="UP000237347"/>
    </source>
</evidence>
<dbReference type="Proteomes" id="UP000237347">
    <property type="component" value="Unassembled WGS sequence"/>
</dbReference>
<dbReference type="PANTHER" id="PTHR10209">
    <property type="entry name" value="OXIDOREDUCTASE, 2OG-FE II OXYGENASE FAMILY PROTEIN"/>
    <property type="match status" value="1"/>
</dbReference>
<dbReference type="AlphaFoldDB" id="A0AAW0LNM2"/>